<proteinExistence type="predicted"/>
<dbReference type="EMBL" id="BARW01021718">
    <property type="protein sequence ID" value="GAI91156.1"/>
    <property type="molecule type" value="Genomic_DNA"/>
</dbReference>
<organism evidence="2">
    <name type="scientific">marine sediment metagenome</name>
    <dbReference type="NCBI Taxonomy" id="412755"/>
    <lineage>
        <taxon>unclassified sequences</taxon>
        <taxon>metagenomes</taxon>
        <taxon>ecological metagenomes</taxon>
    </lineage>
</organism>
<name>X1TIG8_9ZZZZ</name>
<evidence type="ECO:0000256" key="1">
    <source>
        <dbReference type="SAM" id="Phobius"/>
    </source>
</evidence>
<feature type="transmembrane region" description="Helical" evidence="1">
    <location>
        <begin position="6"/>
        <end position="25"/>
    </location>
</feature>
<sequence>MTAKNLAQLAVAIIFAIGLIVLTGMRIMPTEVLAGFVGVAITWVFEEKKKEKEIARLIDSLKKGRG</sequence>
<keyword evidence="1" id="KW-1133">Transmembrane helix</keyword>
<protein>
    <submittedName>
        <fullName evidence="2">Uncharacterized protein</fullName>
    </submittedName>
</protein>
<keyword evidence="1" id="KW-0812">Transmembrane</keyword>
<reference evidence="2" key="1">
    <citation type="journal article" date="2014" name="Front. Microbiol.">
        <title>High frequency of phylogenetically diverse reductive dehalogenase-homologous genes in deep subseafloor sedimentary metagenomes.</title>
        <authorList>
            <person name="Kawai M."/>
            <person name="Futagami T."/>
            <person name="Toyoda A."/>
            <person name="Takaki Y."/>
            <person name="Nishi S."/>
            <person name="Hori S."/>
            <person name="Arai W."/>
            <person name="Tsubouchi T."/>
            <person name="Morono Y."/>
            <person name="Uchiyama I."/>
            <person name="Ito T."/>
            <person name="Fujiyama A."/>
            <person name="Inagaki F."/>
            <person name="Takami H."/>
        </authorList>
    </citation>
    <scope>NUCLEOTIDE SEQUENCE</scope>
    <source>
        <strain evidence="2">Expedition CK06-06</strain>
    </source>
</reference>
<dbReference type="AlphaFoldDB" id="X1TIG8"/>
<accession>X1TIG8</accession>
<keyword evidence="1" id="KW-0472">Membrane</keyword>
<comment type="caution">
    <text evidence="2">The sequence shown here is derived from an EMBL/GenBank/DDBJ whole genome shotgun (WGS) entry which is preliminary data.</text>
</comment>
<gene>
    <name evidence="2" type="ORF">S12H4_36433</name>
</gene>
<evidence type="ECO:0000313" key="2">
    <source>
        <dbReference type="EMBL" id="GAI91156.1"/>
    </source>
</evidence>